<keyword evidence="3" id="KW-1185">Reference proteome</keyword>
<dbReference type="AlphaFoldDB" id="A0A8J2T123"/>
<evidence type="ECO:0000256" key="1">
    <source>
        <dbReference type="SAM" id="MobiDB-lite"/>
    </source>
</evidence>
<reference evidence="2" key="1">
    <citation type="submission" date="2021-11" db="EMBL/GenBank/DDBJ databases">
        <authorList>
            <consortium name="Genoscope - CEA"/>
            <person name="William W."/>
        </authorList>
    </citation>
    <scope>NUCLEOTIDE SEQUENCE</scope>
</reference>
<evidence type="ECO:0000313" key="2">
    <source>
        <dbReference type="EMBL" id="CAH0380275.1"/>
    </source>
</evidence>
<feature type="region of interest" description="Disordered" evidence="1">
    <location>
        <begin position="367"/>
        <end position="387"/>
    </location>
</feature>
<dbReference type="Gene3D" id="2.60.120.200">
    <property type="match status" value="1"/>
</dbReference>
<gene>
    <name evidence="2" type="ORF">PECAL_6P19170</name>
</gene>
<evidence type="ECO:0008006" key="4">
    <source>
        <dbReference type="Google" id="ProtNLM"/>
    </source>
</evidence>
<dbReference type="OrthoDB" id="10556626at2759"/>
<comment type="caution">
    <text evidence="2">The sequence shown here is derived from an EMBL/GenBank/DDBJ whole genome shotgun (WGS) entry which is preliminary data.</text>
</comment>
<accession>A0A8J2T123</accession>
<proteinExistence type="predicted"/>
<organism evidence="2 3">
    <name type="scientific">Pelagomonas calceolata</name>
    <dbReference type="NCBI Taxonomy" id="35677"/>
    <lineage>
        <taxon>Eukaryota</taxon>
        <taxon>Sar</taxon>
        <taxon>Stramenopiles</taxon>
        <taxon>Ochrophyta</taxon>
        <taxon>Pelagophyceae</taxon>
        <taxon>Pelagomonadales</taxon>
        <taxon>Pelagomonadaceae</taxon>
        <taxon>Pelagomonas</taxon>
    </lineage>
</organism>
<protein>
    <recommendedName>
        <fullName evidence="4">Nucleotide-diphospho-sugar transferase domain-containing protein</fullName>
    </recommendedName>
</protein>
<evidence type="ECO:0000313" key="3">
    <source>
        <dbReference type="Proteomes" id="UP000789595"/>
    </source>
</evidence>
<dbReference type="EMBL" id="CAKKNE010000006">
    <property type="protein sequence ID" value="CAH0380275.1"/>
    <property type="molecule type" value="Genomic_DNA"/>
</dbReference>
<sequence>MRGRRRPWVHHQAEGSNYRMAAFAAAAVALLLLCAANTINYHATVTAPHHDADVTAPLADDADDARSVEVTAQPVERCFDGLDHARVPGLTGAAEFTISFQVKTQGKRACRKHPTYEKTDQWHAGGCQLIGGVRGFLRDRTAWWLERREAVPLGPREDLVAPRGGGRKEQKRREFLEEVFSRGSRSDFGVALEASNDGFYLDHLLFGVGHRDFGENARGHGVMRQSARPVRDYTFAAEAPGLSDGAWHDIVVVRARRRAQKGGAIDSDGDIPVVASLHDTAELHVYIDGARAPGTFRVTGERPGDAVARDAAQISGGLPGGAFAGLPHVLVDAPVNVTLGDHFRGCLRHITFHTRALDIKEVQQGAERLSRKQGMTKPTRPIPMYFSSHDDEGSREMRDRFVHSLQDSADDIELREVVIRNTGEDQTQRFGTKIDLILKAIEENPPGSYVIISDVDIRFFRPIRPFIDAIATGDYDIVFQRDEDRSLQGNLGFMAMRCSHQVADMWRIAGGVVTQKRRGSTGDQRIVNRALAEPSFYGNPRLRWTLFPPELATDIFVDSLTRDGMYGTGYNNWVLFHANRYGRADMRSSRARIAKMNLLSYAESLVARPFSMGTEAPPFVGATPATLGDKRQAVALGKGRPPSGDEAPQTRWQHLATKVAPARRRFPRDTEGG</sequence>
<dbReference type="Proteomes" id="UP000789595">
    <property type="component" value="Unassembled WGS sequence"/>
</dbReference>
<name>A0A8J2T123_9STRA</name>